<dbReference type="EMBL" id="JAGIQL010000054">
    <property type="protein sequence ID" value="MBP0458897.1"/>
    <property type="molecule type" value="Genomic_DNA"/>
</dbReference>
<dbReference type="PROSITE" id="PS50995">
    <property type="entry name" value="HTH_MARR_2"/>
    <property type="match status" value="1"/>
</dbReference>
<feature type="domain" description="HTH marR-type" evidence="1">
    <location>
        <begin position="13"/>
        <end position="145"/>
    </location>
</feature>
<reference evidence="2" key="1">
    <citation type="submission" date="2021-03" db="EMBL/GenBank/DDBJ databases">
        <title>Whole genome sequence of Streptomyces bomunensis MMS17-BM035.</title>
        <authorList>
            <person name="Lee J.H."/>
        </authorList>
    </citation>
    <scope>NUCLEOTIDE SEQUENCE</scope>
    <source>
        <strain evidence="2">MMS17-BM035</strain>
    </source>
</reference>
<dbReference type="GO" id="GO:0003700">
    <property type="term" value="F:DNA-binding transcription factor activity"/>
    <property type="evidence" value="ECO:0007669"/>
    <property type="project" value="InterPro"/>
</dbReference>
<organism evidence="2 3">
    <name type="scientific">Streptomyces montanisoli</name>
    <dbReference type="NCBI Taxonomy" id="2798581"/>
    <lineage>
        <taxon>Bacteria</taxon>
        <taxon>Bacillati</taxon>
        <taxon>Actinomycetota</taxon>
        <taxon>Actinomycetes</taxon>
        <taxon>Kitasatosporales</taxon>
        <taxon>Streptomycetaceae</taxon>
        <taxon>Streptomyces</taxon>
    </lineage>
</organism>
<protein>
    <submittedName>
        <fullName evidence="2">MarR family transcriptional regulator</fullName>
    </submittedName>
</protein>
<dbReference type="PANTHER" id="PTHR33164">
    <property type="entry name" value="TRANSCRIPTIONAL REGULATOR, MARR FAMILY"/>
    <property type="match status" value="1"/>
</dbReference>
<dbReference type="Gene3D" id="1.10.10.10">
    <property type="entry name" value="Winged helix-like DNA-binding domain superfamily/Winged helix DNA-binding domain"/>
    <property type="match status" value="1"/>
</dbReference>
<evidence type="ECO:0000259" key="1">
    <source>
        <dbReference type="PROSITE" id="PS50995"/>
    </source>
</evidence>
<sequence length="159" mass="17034">MRKGPAARGAGADEPLGFVIASTGNAAALAFESALAAEDLLPRHFAVLRGLRDGEEHAQQQLASSLGIPASRLVGLLTLLIERGLVERRESPADARVKLVRLREAGRGELEKLIRLAGASEERLTAGLTAEDRSELRRLLGIVYANVAVEPEGRPVRAW</sequence>
<accession>A0A940MD85</accession>
<name>A0A940MD85_9ACTN</name>
<dbReference type="RefSeq" id="WP_209340640.1">
    <property type="nucleotide sequence ID" value="NZ_JAGIQL010000054.1"/>
</dbReference>
<evidence type="ECO:0000313" key="3">
    <source>
        <dbReference type="Proteomes" id="UP000670475"/>
    </source>
</evidence>
<dbReference type="PANTHER" id="PTHR33164:SF43">
    <property type="entry name" value="HTH-TYPE TRANSCRIPTIONAL REPRESSOR YETL"/>
    <property type="match status" value="1"/>
</dbReference>
<dbReference type="SMART" id="SM00347">
    <property type="entry name" value="HTH_MARR"/>
    <property type="match status" value="1"/>
</dbReference>
<dbReference type="Pfam" id="PF12802">
    <property type="entry name" value="MarR_2"/>
    <property type="match status" value="1"/>
</dbReference>
<dbReference type="GO" id="GO:0006950">
    <property type="term" value="P:response to stress"/>
    <property type="evidence" value="ECO:0007669"/>
    <property type="project" value="TreeGrafter"/>
</dbReference>
<dbReference type="Proteomes" id="UP000670475">
    <property type="component" value="Unassembled WGS sequence"/>
</dbReference>
<dbReference type="AlphaFoldDB" id="A0A940MD85"/>
<dbReference type="InterPro" id="IPR000835">
    <property type="entry name" value="HTH_MarR-typ"/>
</dbReference>
<comment type="caution">
    <text evidence="2">The sequence shown here is derived from an EMBL/GenBank/DDBJ whole genome shotgun (WGS) entry which is preliminary data.</text>
</comment>
<keyword evidence="3" id="KW-1185">Reference proteome</keyword>
<gene>
    <name evidence="2" type="ORF">JFN87_15515</name>
</gene>
<dbReference type="PRINTS" id="PR00598">
    <property type="entry name" value="HTHMARR"/>
</dbReference>
<dbReference type="InterPro" id="IPR039422">
    <property type="entry name" value="MarR/SlyA-like"/>
</dbReference>
<proteinExistence type="predicted"/>
<dbReference type="SUPFAM" id="SSF46785">
    <property type="entry name" value="Winged helix' DNA-binding domain"/>
    <property type="match status" value="1"/>
</dbReference>
<dbReference type="InterPro" id="IPR036388">
    <property type="entry name" value="WH-like_DNA-bd_sf"/>
</dbReference>
<evidence type="ECO:0000313" key="2">
    <source>
        <dbReference type="EMBL" id="MBP0458897.1"/>
    </source>
</evidence>
<dbReference type="InterPro" id="IPR036390">
    <property type="entry name" value="WH_DNA-bd_sf"/>
</dbReference>